<organism evidence="2 3">
    <name type="scientific">Aphanomyces invadans</name>
    <dbReference type="NCBI Taxonomy" id="157072"/>
    <lineage>
        <taxon>Eukaryota</taxon>
        <taxon>Sar</taxon>
        <taxon>Stramenopiles</taxon>
        <taxon>Oomycota</taxon>
        <taxon>Saprolegniomycetes</taxon>
        <taxon>Saprolegniales</taxon>
        <taxon>Verrucalvaceae</taxon>
        <taxon>Aphanomyces</taxon>
    </lineage>
</organism>
<keyword evidence="1" id="KW-0732">Signal</keyword>
<protein>
    <recommendedName>
        <fullName evidence="4">Cathepsin propeptide inhibitor domain-containing protein</fullName>
    </recommendedName>
</protein>
<evidence type="ECO:0000256" key="1">
    <source>
        <dbReference type="SAM" id="SignalP"/>
    </source>
</evidence>
<evidence type="ECO:0000313" key="2">
    <source>
        <dbReference type="EMBL" id="RHY21583.1"/>
    </source>
</evidence>
<reference evidence="2 3" key="1">
    <citation type="submission" date="2018-08" db="EMBL/GenBank/DDBJ databases">
        <title>Aphanomyces genome sequencing and annotation.</title>
        <authorList>
            <person name="Minardi D."/>
            <person name="Oidtmann B."/>
            <person name="Van Der Giezen M."/>
            <person name="Studholme D.J."/>
        </authorList>
    </citation>
    <scope>NUCLEOTIDE SEQUENCE [LARGE SCALE GENOMIC DNA]</scope>
    <source>
        <strain evidence="2 3">NJM0002</strain>
    </source>
</reference>
<proteinExistence type="predicted"/>
<feature type="chain" id="PRO_5019267034" description="Cathepsin propeptide inhibitor domain-containing protein" evidence="1">
    <location>
        <begin position="16"/>
        <end position="137"/>
    </location>
</feature>
<gene>
    <name evidence="2" type="ORF">DYB32_009770</name>
</gene>
<comment type="caution">
    <text evidence="2">The sequence shown here is derived from an EMBL/GenBank/DDBJ whole genome shotgun (WGS) entry which is preliminary data.</text>
</comment>
<name>A0A418AHB4_9STRA</name>
<dbReference type="AlphaFoldDB" id="A0A418AHB4"/>
<keyword evidence="3" id="KW-1185">Reference proteome</keyword>
<feature type="signal peptide" evidence="1">
    <location>
        <begin position="1"/>
        <end position="15"/>
    </location>
</feature>
<dbReference type="EMBL" id="QUSY01002340">
    <property type="protein sequence ID" value="RHY21583.1"/>
    <property type="molecule type" value="Genomic_DNA"/>
</dbReference>
<accession>A0A418AHB4</accession>
<sequence>MKASLILTLASTTFAARQAIETLTTVEMTDLQQQLAKWKTLYGPIAKANGFLPQLNTESVDSNGYSVEELQRFHNTVQDAQEAAAANPDAEFSPFNQFALLTDDEFKGMLMRSFGGRNFTSAIPLPETEIVRASDAD</sequence>
<evidence type="ECO:0000313" key="3">
    <source>
        <dbReference type="Proteomes" id="UP000285060"/>
    </source>
</evidence>
<dbReference type="VEuPathDB" id="FungiDB:H310_14740"/>
<dbReference type="Proteomes" id="UP000285060">
    <property type="component" value="Unassembled WGS sequence"/>
</dbReference>
<feature type="non-terminal residue" evidence="2">
    <location>
        <position position="137"/>
    </location>
</feature>
<evidence type="ECO:0008006" key="4">
    <source>
        <dbReference type="Google" id="ProtNLM"/>
    </source>
</evidence>